<dbReference type="PANTHER" id="PTHR30007">
    <property type="entry name" value="PHP DOMAIN PROTEIN"/>
    <property type="match status" value="1"/>
</dbReference>
<dbReference type="OrthoDB" id="7278099at2"/>
<comment type="caution">
    <text evidence="2">The sequence shown here is derived from an EMBL/GenBank/DDBJ whole genome shotgun (WGS) entry which is preliminary data.</text>
</comment>
<evidence type="ECO:0000259" key="1">
    <source>
        <dbReference type="Pfam" id="PF01609"/>
    </source>
</evidence>
<name>A0A8G2FHR1_ACIRU</name>
<reference evidence="2 3" key="1">
    <citation type="submission" date="2017-01" db="EMBL/GenBank/DDBJ databases">
        <authorList>
            <person name="Varghese N."/>
            <person name="Submissions S."/>
        </authorList>
    </citation>
    <scope>NUCLEOTIDE SEQUENCE [LARGE SCALE GENOMIC DNA]</scope>
    <source>
        <strain evidence="2 3">ATCC 35905</strain>
    </source>
</reference>
<organism evidence="2 3">
    <name type="scientific">Acidiphilium rubrum</name>
    <dbReference type="NCBI Taxonomy" id="526"/>
    <lineage>
        <taxon>Bacteria</taxon>
        <taxon>Pseudomonadati</taxon>
        <taxon>Pseudomonadota</taxon>
        <taxon>Alphaproteobacteria</taxon>
        <taxon>Acetobacterales</taxon>
        <taxon>Acidocellaceae</taxon>
        <taxon>Acidiphilium</taxon>
    </lineage>
</organism>
<sequence length="100" mass="11427">MLQTNLTITTLPADGGYQLPKLAAELAKIDCMTLRIVKRSEGKVGFSVLPKRWIVKRTFAWISNCRLLAMDYERHTSSAVAFVRHAIIKIMLRRIARLKN</sequence>
<dbReference type="GO" id="GO:0006313">
    <property type="term" value="P:DNA transposition"/>
    <property type="evidence" value="ECO:0007669"/>
    <property type="project" value="InterPro"/>
</dbReference>
<dbReference type="Pfam" id="PF01609">
    <property type="entry name" value="DDE_Tnp_1"/>
    <property type="match status" value="1"/>
</dbReference>
<dbReference type="InterPro" id="IPR002559">
    <property type="entry name" value="Transposase_11"/>
</dbReference>
<dbReference type="RefSeq" id="WP_029313734.1">
    <property type="nucleotide sequence ID" value="NZ_FTNE01000039.1"/>
</dbReference>
<dbReference type="GO" id="GO:0003677">
    <property type="term" value="F:DNA binding"/>
    <property type="evidence" value="ECO:0007669"/>
    <property type="project" value="InterPro"/>
</dbReference>
<protein>
    <submittedName>
        <fullName evidence="2">Transposase DDE domain-containing protein</fullName>
    </submittedName>
</protein>
<feature type="domain" description="Transposase IS4-like" evidence="1">
    <location>
        <begin position="7"/>
        <end position="87"/>
    </location>
</feature>
<dbReference type="PANTHER" id="PTHR30007:SF0">
    <property type="entry name" value="TRANSPOSASE"/>
    <property type="match status" value="1"/>
</dbReference>
<evidence type="ECO:0000313" key="3">
    <source>
        <dbReference type="Proteomes" id="UP000186308"/>
    </source>
</evidence>
<evidence type="ECO:0000313" key="2">
    <source>
        <dbReference type="EMBL" id="SIR48910.1"/>
    </source>
</evidence>
<keyword evidence="3" id="KW-1185">Reference proteome</keyword>
<proteinExistence type="predicted"/>
<dbReference type="EMBL" id="FTNE01000039">
    <property type="protein sequence ID" value="SIR48910.1"/>
    <property type="molecule type" value="Genomic_DNA"/>
</dbReference>
<gene>
    <name evidence="2" type="ORF">SAMN05421828_1392</name>
</gene>
<dbReference type="GO" id="GO:0004803">
    <property type="term" value="F:transposase activity"/>
    <property type="evidence" value="ECO:0007669"/>
    <property type="project" value="InterPro"/>
</dbReference>
<dbReference type="AlphaFoldDB" id="A0A8G2FHR1"/>
<accession>A0A8G2FHR1</accession>
<dbReference type="Proteomes" id="UP000186308">
    <property type="component" value="Unassembled WGS sequence"/>
</dbReference>